<sequence>MRRTALAALSLSTALLPLSTANSAPAKGTPTPEVTAATVNAFARAANTLFTDRTTALVEDSPPGRTASKTTGAPGAVRLAAAAAKTEAAALASLHDTRTRLAETGEAYTGSDTEVTVDSVQVRGRTATAQVTEDSTLTYAKIRGDEPDTTAFVAHHELIFAAAPDGTWQLTGERLTDQGPRPLNAPVQMAAPAVPATARPSDVIDAPRAAITYPAPTRAKNLGTGARYKYAAMATYSEKHWKYYNSAYRQYGGDGGDCTNFLSQALYAGGWKQVTKAGSEYGTWYSKASGESLTWIGVNEWSWFTQTARRTTPLANAYQMEIGDVLQLDFDKNGSKEHSMLTTYRSASGVPYLTYHSADTYRRSLTSLIAANPKAAYYAYRS</sequence>
<proteinExistence type="predicted"/>
<reference evidence="3" key="1">
    <citation type="submission" date="2022-03" db="EMBL/GenBank/DDBJ databases">
        <title>Streptomyces 7R015 and 7R016 isolated from Barleria lupulina in Thailand.</title>
        <authorList>
            <person name="Kanchanasin P."/>
            <person name="Phongsopitanun W."/>
            <person name="Tanasupawat S."/>
        </authorList>
    </citation>
    <scope>NUCLEOTIDE SEQUENCE</scope>
    <source>
        <strain evidence="3">7R016</strain>
    </source>
</reference>
<dbReference type="PANTHER" id="PTHR40032">
    <property type="entry name" value="EXPORTED PROTEIN-RELATED"/>
    <property type="match status" value="1"/>
</dbReference>
<feature type="signal peptide" evidence="1">
    <location>
        <begin position="1"/>
        <end position="26"/>
    </location>
</feature>
<evidence type="ECO:0000256" key="1">
    <source>
        <dbReference type="SAM" id="SignalP"/>
    </source>
</evidence>
<feature type="chain" id="PRO_5045682273" evidence="1">
    <location>
        <begin position="27"/>
        <end position="382"/>
    </location>
</feature>
<organism evidence="3 4">
    <name type="scientific">Streptomyces spinosisporus</name>
    <dbReference type="NCBI Taxonomy" id="2927582"/>
    <lineage>
        <taxon>Bacteria</taxon>
        <taxon>Bacillati</taxon>
        <taxon>Actinomycetota</taxon>
        <taxon>Actinomycetes</taxon>
        <taxon>Kitasatosporales</taxon>
        <taxon>Streptomycetaceae</taxon>
        <taxon>Streptomyces</taxon>
    </lineage>
</organism>
<evidence type="ECO:0000259" key="2">
    <source>
        <dbReference type="Pfam" id="PF12671"/>
    </source>
</evidence>
<dbReference type="EMBL" id="JALDAX010000003">
    <property type="protein sequence ID" value="MCI3239974.1"/>
    <property type="molecule type" value="Genomic_DNA"/>
</dbReference>
<keyword evidence="1" id="KW-0732">Signal</keyword>
<dbReference type="Proteomes" id="UP001165270">
    <property type="component" value="Unassembled WGS sequence"/>
</dbReference>
<name>A0ABS9XD14_9ACTN</name>
<gene>
    <name evidence="3" type="ORF">MQN93_09590</name>
</gene>
<dbReference type="InterPro" id="IPR024301">
    <property type="entry name" value="Amidase_6"/>
</dbReference>
<keyword evidence="4" id="KW-1185">Reference proteome</keyword>
<dbReference type="PANTHER" id="PTHR40032:SF1">
    <property type="entry name" value="EXPORTED PROTEIN"/>
    <property type="match status" value="1"/>
</dbReference>
<evidence type="ECO:0000313" key="4">
    <source>
        <dbReference type="Proteomes" id="UP001165270"/>
    </source>
</evidence>
<dbReference type="Pfam" id="PF12671">
    <property type="entry name" value="Amidase_6"/>
    <property type="match status" value="1"/>
</dbReference>
<protein>
    <submittedName>
        <fullName evidence="3">Amidase domain-containing protein</fullName>
    </submittedName>
</protein>
<comment type="caution">
    <text evidence="3">The sequence shown here is derived from an EMBL/GenBank/DDBJ whole genome shotgun (WGS) entry which is preliminary data.</text>
</comment>
<dbReference type="RefSeq" id="WP_242709108.1">
    <property type="nucleotide sequence ID" value="NZ_JALDAX010000003.1"/>
</dbReference>
<feature type="domain" description="Putative amidase" evidence="2">
    <location>
        <begin position="227"/>
        <end position="380"/>
    </location>
</feature>
<accession>A0ABS9XD14</accession>
<evidence type="ECO:0000313" key="3">
    <source>
        <dbReference type="EMBL" id="MCI3239974.1"/>
    </source>
</evidence>